<dbReference type="SUPFAM" id="SSF160214">
    <property type="entry name" value="FlaG-like"/>
    <property type="match status" value="1"/>
</dbReference>
<name>A0A4P6L0S7_9BURK</name>
<gene>
    <name evidence="2" type="ORF">EWM63_19185</name>
</gene>
<dbReference type="KEGG" id="plue:EWM63_19185"/>
<dbReference type="Pfam" id="PF03646">
    <property type="entry name" value="FlaG"/>
    <property type="match status" value="1"/>
</dbReference>
<keyword evidence="2" id="KW-0969">Cilium</keyword>
<dbReference type="AlphaFoldDB" id="A0A4P6L0S7"/>
<feature type="compositionally biased region" description="Low complexity" evidence="1">
    <location>
        <begin position="32"/>
        <end position="54"/>
    </location>
</feature>
<sequence length="131" mass="13669">MTIDPLGIYPAARPERGYAAQGAAPSTVRTPATTTATAATTTTTTTTADTADAAGKYTGPTDELKDAVGKLNASVHAQNLEFSIDEDSKRTVVKVVDSATKEVVRQMPTEEALEIAKALDKAFGLLISEKA</sequence>
<protein>
    <submittedName>
        <fullName evidence="2">Flagellar protein FlaG</fullName>
    </submittedName>
</protein>
<dbReference type="OrthoDB" id="8565152at2"/>
<dbReference type="EMBL" id="CP035913">
    <property type="protein sequence ID" value="QBE64854.1"/>
    <property type="molecule type" value="Genomic_DNA"/>
</dbReference>
<proteinExistence type="predicted"/>
<feature type="region of interest" description="Disordered" evidence="1">
    <location>
        <begin position="18"/>
        <end position="57"/>
    </location>
</feature>
<dbReference type="Proteomes" id="UP000290637">
    <property type="component" value="Chromosome"/>
</dbReference>
<evidence type="ECO:0000313" key="2">
    <source>
        <dbReference type="EMBL" id="QBE64854.1"/>
    </source>
</evidence>
<dbReference type="InterPro" id="IPR005186">
    <property type="entry name" value="FlaG"/>
</dbReference>
<evidence type="ECO:0000256" key="1">
    <source>
        <dbReference type="SAM" id="MobiDB-lite"/>
    </source>
</evidence>
<dbReference type="InterPro" id="IPR035924">
    <property type="entry name" value="FlaG-like_sf"/>
</dbReference>
<keyword evidence="2" id="KW-0966">Cell projection</keyword>
<keyword evidence="2" id="KW-0282">Flagellum</keyword>
<accession>A0A4P6L0S7</accession>
<evidence type="ECO:0000313" key="3">
    <source>
        <dbReference type="Proteomes" id="UP000290637"/>
    </source>
</evidence>
<dbReference type="PANTHER" id="PTHR37166:SF1">
    <property type="entry name" value="PROTEIN FLAG"/>
    <property type="match status" value="1"/>
</dbReference>
<keyword evidence="3" id="KW-1185">Reference proteome</keyword>
<organism evidence="2 3">
    <name type="scientific">Pseudoduganella lutea</name>
    <dbReference type="NCBI Taxonomy" id="321985"/>
    <lineage>
        <taxon>Bacteria</taxon>
        <taxon>Pseudomonadati</taxon>
        <taxon>Pseudomonadota</taxon>
        <taxon>Betaproteobacteria</taxon>
        <taxon>Burkholderiales</taxon>
        <taxon>Oxalobacteraceae</taxon>
        <taxon>Telluria group</taxon>
        <taxon>Pseudoduganella</taxon>
    </lineage>
</organism>
<dbReference type="PANTHER" id="PTHR37166">
    <property type="entry name" value="PROTEIN FLAG"/>
    <property type="match status" value="1"/>
</dbReference>
<reference evidence="2 3" key="1">
    <citation type="submission" date="2019-02" db="EMBL/GenBank/DDBJ databases">
        <title>Draft Genome Sequences of Six Type Strains of the Genus Massilia.</title>
        <authorList>
            <person name="Miess H."/>
            <person name="Frediansyhah A."/>
            <person name="Gross H."/>
        </authorList>
    </citation>
    <scope>NUCLEOTIDE SEQUENCE [LARGE SCALE GENOMIC DNA]</scope>
    <source>
        <strain evidence="2 3">DSM 17473</strain>
    </source>
</reference>
<dbReference type="Gene3D" id="3.30.160.170">
    <property type="entry name" value="FlaG-like"/>
    <property type="match status" value="1"/>
</dbReference>
<dbReference type="RefSeq" id="WP_130187969.1">
    <property type="nucleotide sequence ID" value="NZ_CP035913.1"/>
</dbReference>